<dbReference type="Proteomes" id="UP001272515">
    <property type="component" value="Unassembled WGS sequence"/>
</dbReference>
<dbReference type="InterPro" id="IPR004776">
    <property type="entry name" value="Mem_transp_PIN-like"/>
</dbReference>
<comment type="similarity">
    <text evidence="2">Belongs to the auxin efflux carrier (TC 2.A.69) family.</text>
</comment>
<dbReference type="EMBL" id="JAWJZB010000003">
    <property type="protein sequence ID" value="MDV5087789.1"/>
    <property type="molecule type" value="Genomic_DNA"/>
</dbReference>
<reference evidence="9 10" key="1">
    <citation type="submission" date="2023-10" db="EMBL/GenBank/DDBJ databases">
        <title>Veillonella sp. nov., isolated from a pig farm feces dump.</title>
        <authorList>
            <person name="Chang Y.-H."/>
        </authorList>
    </citation>
    <scope>NUCLEOTIDE SEQUENCE [LARGE SCALE GENOMIC DNA]</scope>
    <source>
        <strain evidence="9 10">YH-vei2233</strain>
    </source>
</reference>
<evidence type="ECO:0000256" key="1">
    <source>
        <dbReference type="ARBA" id="ARBA00004651"/>
    </source>
</evidence>
<gene>
    <name evidence="9" type="ORF">RVY80_02875</name>
</gene>
<dbReference type="PANTHER" id="PTHR36838:SF1">
    <property type="entry name" value="SLR1864 PROTEIN"/>
    <property type="match status" value="1"/>
</dbReference>
<sequence>MGLLSSIESIFPILVLIALGYVLRGRGMFNDTFSGNLSKFILQIALPAGIFVSVIHHLDIAAIWSLRASFLFVLASFILGYVLAYILMKVLNIQRGRKGAFINMVVNDNCLFIGLPVQMALFGEEAFPFFLLYYIMNTLSLWMVGIFFIDADPLLDEDKKPGVAVSWKKLLPPPMIGFIIAIIVLIFSISVAPIITKTLDYLGNMVTPLSLVYIGIVLRDTGLSSIRLNKDTIGGLFGRFIITPMGMIGVLYVGVQYMSLPMSSLEFQTYVIQSATPVAAVLPILVNEGKGDLPYATSLVTLSTVLFIIVIPLYMQLLAVLGL</sequence>
<accession>A0ABU3Z791</accession>
<dbReference type="Gene3D" id="1.20.1530.20">
    <property type="match status" value="1"/>
</dbReference>
<comment type="caution">
    <text evidence="9">The sequence shown here is derived from an EMBL/GenBank/DDBJ whole genome shotgun (WGS) entry which is preliminary data.</text>
</comment>
<protein>
    <submittedName>
        <fullName evidence="9">AEC family transporter</fullName>
    </submittedName>
</protein>
<dbReference type="InterPro" id="IPR038770">
    <property type="entry name" value="Na+/solute_symporter_sf"/>
</dbReference>
<evidence type="ECO:0000256" key="3">
    <source>
        <dbReference type="ARBA" id="ARBA00022448"/>
    </source>
</evidence>
<name>A0ABU3Z791_9FIRM</name>
<keyword evidence="4" id="KW-1003">Cell membrane</keyword>
<feature type="transmembrane region" description="Helical" evidence="8">
    <location>
        <begin position="44"/>
        <end position="64"/>
    </location>
</feature>
<feature type="transmembrane region" description="Helical" evidence="8">
    <location>
        <begin position="100"/>
        <end position="121"/>
    </location>
</feature>
<feature type="transmembrane region" description="Helical" evidence="8">
    <location>
        <begin position="233"/>
        <end position="255"/>
    </location>
</feature>
<proteinExistence type="inferred from homology"/>
<keyword evidence="3" id="KW-0813">Transport</keyword>
<feature type="transmembrane region" description="Helical" evidence="8">
    <location>
        <begin position="70"/>
        <end position="88"/>
    </location>
</feature>
<evidence type="ECO:0000256" key="2">
    <source>
        <dbReference type="ARBA" id="ARBA00010145"/>
    </source>
</evidence>
<keyword evidence="5 8" id="KW-0812">Transmembrane</keyword>
<evidence type="ECO:0000256" key="7">
    <source>
        <dbReference type="ARBA" id="ARBA00023136"/>
    </source>
</evidence>
<evidence type="ECO:0000256" key="4">
    <source>
        <dbReference type="ARBA" id="ARBA00022475"/>
    </source>
</evidence>
<keyword evidence="10" id="KW-1185">Reference proteome</keyword>
<evidence type="ECO:0000313" key="10">
    <source>
        <dbReference type="Proteomes" id="UP001272515"/>
    </source>
</evidence>
<comment type="subcellular location">
    <subcellularLocation>
        <location evidence="1">Cell membrane</location>
        <topology evidence="1">Multi-pass membrane protein</topology>
    </subcellularLocation>
</comment>
<keyword evidence="7 8" id="KW-0472">Membrane</keyword>
<dbReference type="PANTHER" id="PTHR36838">
    <property type="entry name" value="AUXIN EFFLUX CARRIER FAMILY PROTEIN"/>
    <property type="match status" value="1"/>
</dbReference>
<evidence type="ECO:0000256" key="8">
    <source>
        <dbReference type="SAM" id="Phobius"/>
    </source>
</evidence>
<evidence type="ECO:0000313" key="9">
    <source>
        <dbReference type="EMBL" id="MDV5087789.1"/>
    </source>
</evidence>
<feature type="transmembrane region" description="Helical" evidence="8">
    <location>
        <begin position="267"/>
        <end position="286"/>
    </location>
</feature>
<dbReference type="RefSeq" id="WP_317329617.1">
    <property type="nucleotide sequence ID" value="NZ_JAWJZA010000001.1"/>
</dbReference>
<feature type="transmembrane region" description="Helical" evidence="8">
    <location>
        <begin position="170"/>
        <end position="195"/>
    </location>
</feature>
<feature type="transmembrane region" description="Helical" evidence="8">
    <location>
        <begin position="293"/>
        <end position="315"/>
    </location>
</feature>
<evidence type="ECO:0000256" key="6">
    <source>
        <dbReference type="ARBA" id="ARBA00022989"/>
    </source>
</evidence>
<evidence type="ECO:0000256" key="5">
    <source>
        <dbReference type="ARBA" id="ARBA00022692"/>
    </source>
</evidence>
<keyword evidence="6 8" id="KW-1133">Transmembrane helix</keyword>
<feature type="transmembrane region" description="Helical" evidence="8">
    <location>
        <begin position="6"/>
        <end position="23"/>
    </location>
</feature>
<dbReference type="Pfam" id="PF03547">
    <property type="entry name" value="Mem_trans"/>
    <property type="match status" value="1"/>
</dbReference>
<feature type="transmembrane region" description="Helical" evidence="8">
    <location>
        <begin position="201"/>
        <end position="221"/>
    </location>
</feature>
<organism evidence="9 10">
    <name type="scientific">Veillonella absiana</name>
    <dbReference type="NCBI Taxonomy" id="3079305"/>
    <lineage>
        <taxon>Bacteria</taxon>
        <taxon>Bacillati</taxon>
        <taxon>Bacillota</taxon>
        <taxon>Negativicutes</taxon>
        <taxon>Veillonellales</taxon>
        <taxon>Veillonellaceae</taxon>
        <taxon>Veillonella</taxon>
    </lineage>
</organism>
<feature type="transmembrane region" description="Helical" evidence="8">
    <location>
        <begin position="127"/>
        <end position="149"/>
    </location>
</feature>